<dbReference type="InterPro" id="IPR036397">
    <property type="entry name" value="RNaseH_sf"/>
</dbReference>
<organism evidence="2">
    <name type="scientific">Amphimedon queenslandica</name>
    <name type="common">Sponge</name>
    <dbReference type="NCBI Taxonomy" id="400682"/>
    <lineage>
        <taxon>Eukaryota</taxon>
        <taxon>Metazoa</taxon>
        <taxon>Porifera</taxon>
        <taxon>Demospongiae</taxon>
        <taxon>Heteroscleromorpha</taxon>
        <taxon>Haplosclerida</taxon>
        <taxon>Niphatidae</taxon>
        <taxon>Amphimedon</taxon>
    </lineage>
</organism>
<dbReference type="Gene3D" id="3.30.420.10">
    <property type="entry name" value="Ribonuclease H-like superfamily/Ribonuclease H"/>
    <property type="match status" value="1"/>
</dbReference>
<feature type="domain" description="Integrase catalytic" evidence="1">
    <location>
        <begin position="1"/>
        <end position="83"/>
    </location>
</feature>
<dbReference type="GO" id="GO:0003676">
    <property type="term" value="F:nucleic acid binding"/>
    <property type="evidence" value="ECO:0007669"/>
    <property type="project" value="InterPro"/>
</dbReference>
<evidence type="ECO:0000313" key="2">
    <source>
        <dbReference type="EnsemblMetazoa" id="Aqu2.1.24765_001"/>
    </source>
</evidence>
<evidence type="ECO:0000259" key="1">
    <source>
        <dbReference type="PROSITE" id="PS50994"/>
    </source>
</evidence>
<dbReference type="OrthoDB" id="413122at2759"/>
<reference evidence="2" key="1">
    <citation type="submission" date="2017-05" db="UniProtKB">
        <authorList>
            <consortium name="EnsemblMetazoa"/>
        </authorList>
    </citation>
    <scope>IDENTIFICATION</scope>
</reference>
<dbReference type="SUPFAM" id="SSF53098">
    <property type="entry name" value="Ribonuclease H-like"/>
    <property type="match status" value="1"/>
</dbReference>
<name>A0A1X7UAI1_AMPQE</name>
<dbReference type="PROSITE" id="PS50994">
    <property type="entry name" value="INTEGRASE"/>
    <property type="match status" value="1"/>
</dbReference>
<dbReference type="AlphaFoldDB" id="A0A1X7UAI1"/>
<accession>A0A1X7UAI1</accession>
<dbReference type="EnsemblMetazoa" id="Aqu2.1.24765_001">
    <property type="protein sequence ID" value="Aqu2.1.24765_001"/>
    <property type="gene ID" value="Aqu2.1.24765"/>
</dbReference>
<protein>
    <recommendedName>
        <fullName evidence="1">Integrase catalytic domain-containing protein</fullName>
    </recommendedName>
</protein>
<dbReference type="InterPro" id="IPR012337">
    <property type="entry name" value="RNaseH-like_sf"/>
</dbReference>
<dbReference type="InterPro" id="IPR001584">
    <property type="entry name" value="Integrase_cat-core"/>
</dbReference>
<proteinExistence type="predicted"/>
<dbReference type="GO" id="GO:0015074">
    <property type="term" value="P:DNA integration"/>
    <property type="evidence" value="ECO:0007669"/>
    <property type="project" value="InterPro"/>
</dbReference>
<dbReference type="InParanoid" id="A0A1X7UAI1"/>
<sequence length="83" mass="9266">MELPLTVHGNKYVIVFMDCLTRWVEAFPAAEETSETIAMLLANEIIFPHEVPKQLSSDKGTNLLSGLMKDVYPLTGIEKINTT</sequence>